<feature type="region of interest" description="Disordered" evidence="1">
    <location>
        <begin position="82"/>
        <end position="109"/>
    </location>
</feature>
<gene>
    <name evidence="2" type="ORF">DY000_02031175</name>
</gene>
<protein>
    <submittedName>
        <fullName evidence="2">Uncharacterized protein</fullName>
    </submittedName>
</protein>
<evidence type="ECO:0000313" key="3">
    <source>
        <dbReference type="Proteomes" id="UP000266723"/>
    </source>
</evidence>
<feature type="region of interest" description="Disordered" evidence="1">
    <location>
        <begin position="1"/>
        <end position="27"/>
    </location>
</feature>
<feature type="compositionally biased region" description="Basic and acidic residues" evidence="1">
    <location>
        <begin position="98"/>
        <end position="109"/>
    </location>
</feature>
<feature type="region of interest" description="Disordered" evidence="1">
    <location>
        <begin position="125"/>
        <end position="158"/>
    </location>
</feature>
<evidence type="ECO:0000256" key="1">
    <source>
        <dbReference type="SAM" id="MobiDB-lite"/>
    </source>
</evidence>
<evidence type="ECO:0000313" key="2">
    <source>
        <dbReference type="EMBL" id="KAF3581075.1"/>
    </source>
</evidence>
<dbReference type="Proteomes" id="UP000266723">
    <property type="component" value="Unassembled WGS sequence"/>
</dbReference>
<proteinExistence type="predicted"/>
<feature type="compositionally biased region" description="Basic residues" evidence="1">
    <location>
        <begin position="1"/>
        <end position="14"/>
    </location>
</feature>
<organism evidence="2 3">
    <name type="scientific">Brassica cretica</name>
    <name type="common">Mustard</name>
    <dbReference type="NCBI Taxonomy" id="69181"/>
    <lineage>
        <taxon>Eukaryota</taxon>
        <taxon>Viridiplantae</taxon>
        <taxon>Streptophyta</taxon>
        <taxon>Embryophyta</taxon>
        <taxon>Tracheophyta</taxon>
        <taxon>Spermatophyta</taxon>
        <taxon>Magnoliopsida</taxon>
        <taxon>eudicotyledons</taxon>
        <taxon>Gunneridae</taxon>
        <taxon>Pentapetalae</taxon>
        <taxon>rosids</taxon>
        <taxon>malvids</taxon>
        <taxon>Brassicales</taxon>
        <taxon>Brassicaceae</taxon>
        <taxon>Brassiceae</taxon>
        <taxon>Brassica</taxon>
    </lineage>
</organism>
<sequence>MGCKTGRKVAKKVAGKGNLAGSTPFPWGETRVPSWQRKVSQDVLGGNSLAFPRPDSLPLSRQDINDQFYAIRNVQRLRDGSRSMELHRASNPFYGKGIPEERPEERPAAEKISVGIKIGRSRWKDHVHCGGSSPRQTPHLSGQTKKRSNHALGCEVCP</sequence>
<dbReference type="EMBL" id="QGKV02000649">
    <property type="protein sequence ID" value="KAF3581075.1"/>
    <property type="molecule type" value="Genomic_DNA"/>
</dbReference>
<feature type="compositionally biased region" description="Polar residues" evidence="1">
    <location>
        <begin position="133"/>
        <end position="143"/>
    </location>
</feature>
<keyword evidence="3" id="KW-1185">Reference proteome</keyword>
<accession>A0ABQ7DV41</accession>
<reference evidence="2 3" key="1">
    <citation type="journal article" date="2020" name="BMC Genomics">
        <title>Intraspecific diversification of the crop wild relative Brassica cretica Lam. using demographic model selection.</title>
        <authorList>
            <person name="Kioukis A."/>
            <person name="Michalopoulou V.A."/>
            <person name="Briers L."/>
            <person name="Pirintsos S."/>
            <person name="Studholme D.J."/>
            <person name="Pavlidis P."/>
            <person name="Sarris P.F."/>
        </authorList>
    </citation>
    <scope>NUCLEOTIDE SEQUENCE [LARGE SCALE GENOMIC DNA]</scope>
    <source>
        <strain evidence="3">cv. PFS-1207/04</strain>
    </source>
</reference>
<comment type="caution">
    <text evidence="2">The sequence shown here is derived from an EMBL/GenBank/DDBJ whole genome shotgun (WGS) entry which is preliminary data.</text>
</comment>
<name>A0ABQ7DV41_BRACR</name>